<evidence type="ECO:0000256" key="1">
    <source>
        <dbReference type="ARBA" id="ARBA00004642"/>
    </source>
</evidence>
<dbReference type="InterPro" id="IPR036390">
    <property type="entry name" value="WH_DNA-bd_sf"/>
</dbReference>
<dbReference type="InterPro" id="IPR000504">
    <property type="entry name" value="RRM_dom"/>
</dbReference>
<dbReference type="Pfam" id="PF05383">
    <property type="entry name" value="La"/>
    <property type="match status" value="1"/>
</dbReference>
<dbReference type="PANTHER" id="PTHR22792">
    <property type="entry name" value="LUPUS LA PROTEIN-RELATED"/>
    <property type="match status" value="1"/>
</dbReference>
<dbReference type="SUPFAM" id="SSF54928">
    <property type="entry name" value="RNA-binding domain, RBD"/>
    <property type="match status" value="1"/>
</dbReference>
<keyword evidence="11" id="KW-0539">Nucleus</keyword>
<dbReference type="InterPro" id="IPR034887">
    <property type="entry name" value="LARP7_RRM1"/>
</dbReference>
<dbReference type="InterPro" id="IPR014886">
    <property type="entry name" value="La_xRRM"/>
</dbReference>
<feature type="region of interest" description="Disordered" evidence="14">
    <location>
        <begin position="516"/>
        <end position="535"/>
    </location>
</feature>
<dbReference type="GO" id="GO:0007283">
    <property type="term" value="P:spermatogenesis"/>
    <property type="evidence" value="ECO:0007669"/>
    <property type="project" value="UniProtKB-KW"/>
</dbReference>
<evidence type="ECO:0000259" key="15">
    <source>
        <dbReference type="PROSITE" id="PS50102"/>
    </source>
</evidence>
<dbReference type="Pfam" id="PF08777">
    <property type="entry name" value="RRM_3"/>
    <property type="match status" value="1"/>
</dbReference>
<dbReference type="SMART" id="SM00715">
    <property type="entry name" value="LA"/>
    <property type="match status" value="1"/>
</dbReference>
<dbReference type="GO" id="GO:0003723">
    <property type="term" value="F:RNA binding"/>
    <property type="evidence" value="ECO:0007669"/>
    <property type="project" value="UniProtKB-UniRule"/>
</dbReference>
<proteinExistence type="inferred from homology"/>
<feature type="region of interest" description="Disordered" evidence="14">
    <location>
        <begin position="284"/>
        <end position="453"/>
    </location>
</feature>
<dbReference type="InterPro" id="IPR035979">
    <property type="entry name" value="RBD_domain_sf"/>
</dbReference>
<organism evidence="18 19">
    <name type="scientific">Ladona fulva</name>
    <name type="common">Scarce chaser dragonfly</name>
    <name type="synonym">Libellula fulva</name>
    <dbReference type="NCBI Taxonomy" id="123851"/>
    <lineage>
        <taxon>Eukaryota</taxon>
        <taxon>Metazoa</taxon>
        <taxon>Ecdysozoa</taxon>
        <taxon>Arthropoda</taxon>
        <taxon>Hexapoda</taxon>
        <taxon>Insecta</taxon>
        <taxon>Pterygota</taxon>
        <taxon>Palaeoptera</taxon>
        <taxon>Odonata</taxon>
        <taxon>Epiprocta</taxon>
        <taxon>Anisoptera</taxon>
        <taxon>Libelluloidea</taxon>
        <taxon>Libellulidae</taxon>
        <taxon>Ladona</taxon>
    </lineage>
</organism>
<evidence type="ECO:0000256" key="5">
    <source>
        <dbReference type="ARBA" id="ARBA00022782"/>
    </source>
</evidence>
<dbReference type="CDD" id="cd12290">
    <property type="entry name" value="RRM1_LARP7"/>
    <property type="match status" value="1"/>
</dbReference>
<dbReference type="GO" id="GO:0005654">
    <property type="term" value="C:nucleoplasm"/>
    <property type="evidence" value="ECO:0007669"/>
    <property type="project" value="UniProtKB-SubCell"/>
</dbReference>
<dbReference type="SUPFAM" id="SSF46785">
    <property type="entry name" value="Winged helix' DNA-binding domain"/>
    <property type="match status" value="1"/>
</dbReference>
<gene>
    <name evidence="18" type="ORF">J437_LFUL007772</name>
</gene>
<feature type="domain" description="RRM" evidence="15">
    <location>
        <begin position="113"/>
        <end position="174"/>
    </location>
</feature>
<evidence type="ECO:0000259" key="16">
    <source>
        <dbReference type="PROSITE" id="PS50961"/>
    </source>
</evidence>
<feature type="domain" description="XRRM" evidence="17">
    <location>
        <begin position="546"/>
        <end position="657"/>
    </location>
</feature>
<evidence type="ECO:0000256" key="12">
    <source>
        <dbReference type="ARBA" id="ARBA00029640"/>
    </source>
</evidence>
<keyword evidence="7 13" id="KW-0694">RNA-binding</keyword>
<comment type="subcellular location">
    <subcellularLocation>
        <location evidence="1">Nucleus</location>
        <location evidence="1">Nucleoplasm</location>
    </subcellularLocation>
</comment>
<evidence type="ECO:0000259" key="17">
    <source>
        <dbReference type="PROSITE" id="PS51939"/>
    </source>
</evidence>
<reference evidence="18" key="1">
    <citation type="submission" date="2013-04" db="EMBL/GenBank/DDBJ databases">
        <authorList>
            <person name="Qu J."/>
            <person name="Murali S.C."/>
            <person name="Bandaranaike D."/>
            <person name="Bellair M."/>
            <person name="Blankenburg K."/>
            <person name="Chao H."/>
            <person name="Dinh H."/>
            <person name="Doddapaneni H."/>
            <person name="Downs B."/>
            <person name="Dugan-Rocha S."/>
            <person name="Elkadiri S."/>
            <person name="Gnanaolivu R.D."/>
            <person name="Hernandez B."/>
            <person name="Javaid M."/>
            <person name="Jayaseelan J.C."/>
            <person name="Lee S."/>
            <person name="Li M."/>
            <person name="Ming W."/>
            <person name="Munidasa M."/>
            <person name="Muniz J."/>
            <person name="Nguyen L."/>
            <person name="Ongeri F."/>
            <person name="Osuji N."/>
            <person name="Pu L.-L."/>
            <person name="Puazo M."/>
            <person name="Qu C."/>
            <person name="Quiroz J."/>
            <person name="Raj R."/>
            <person name="Weissenberger G."/>
            <person name="Xin Y."/>
            <person name="Zou X."/>
            <person name="Han Y."/>
            <person name="Richards S."/>
            <person name="Worley K."/>
            <person name="Muzny D."/>
            <person name="Gibbs R."/>
        </authorList>
    </citation>
    <scope>NUCLEOTIDE SEQUENCE</scope>
    <source>
        <strain evidence="18">Sampled in the wild</strain>
    </source>
</reference>
<dbReference type="InterPro" id="IPR045180">
    <property type="entry name" value="La_dom_prot"/>
</dbReference>
<keyword evidence="19" id="KW-1185">Reference proteome</keyword>
<dbReference type="SMART" id="SM00360">
    <property type="entry name" value="RRM"/>
    <property type="match status" value="1"/>
</dbReference>
<dbReference type="PANTHER" id="PTHR22792:SF62">
    <property type="entry name" value="LA-RELATED PROTEIN 7"/>
    <property type="match status" value="1"/>
</dbReference>
<evidence type="ECO:0000256" key="6">
    <source>
        <dbReference type="ARBA" id="ARBA00022871"/>
    </source>
</evidence>
<comment type="similarity">
    <text evidence="2">Belongs to the LARP7 family.</text>
</comment>
<evidence type="ECO:0000256" key="9">
    <source>
        <dbReference type="ARBA" id="ARBA00023163"/>
    </source>
</evidence>
<feature type="compositionally biased region" description="Basic and acidic residues" evidence="14">
    <location>
        <begin position="363"/>
        <end position="376"/>
    </location>
</feature>
<dbReference type="GO" id="GO:1990904">
    <property type="term" value="C:ribonucleoprotein complex"/>
    <property type="evidence" value="ECO:0007669"/>
    <property type="project" value="UniProtKB-UniRule"/>
</dbReference>
<dbReference type="InterPro" id="IPR006630">
    <property type="entry name" value="La_HTH"/>
</dbReference>
<dbReference type="GO" id="GO:0008380">
    <property type="term" value="P:RNA splicing"/>
    <property type="evidence" value="ECO:0007669"/>
    <property type="project" value="UniProtKB-KW"/>
</dbReference>
<evidence type="ECO:0000256" key="7">
    <source>
        <dbReference type="ARBA" id="ARBA00022884"/>
    </source>
</evidence>
<dbReference type="OrthoDB" id="439993at2759"/>
<dbReference type="PROSITE" id="PS50961">
    <property type="entry name" value="HTH_LA"/>
    <property type="match status" value="1"/>
</dbReference>
<evidence type="ECO:0000256" key="8">
    <source>
        <dbReference type="ARBA" id="ARBA00023015"/>
    </source>
</evidence>
<keyword evidence="9" id="KW-0804">Transcription</keyword>
<feature type="compositionally biased region" description="Basic and acidic residues" evidence="14">
    <location>
        <begin position="224"/>
        <end position="238"/>
    </location>
</feature>
<dbReference type="InterPro" id="IPR002344">
    <property type="entry name" value="Lupus_La"/>
</dbReference>
<dbReference type="Gene3D" id="1.10.10.10">
    <property type="entry name" value="Winged helix-like DNA-binding domain superfamily/Winged helix DNA-binding domain"/>
    <property type="match status" value="1"/>
</dbReference>
<dbReference type="Gene3D" id="3.30.70.330">
    <property type="match status" value="2"/>
</dbReference>
<protein>
    <recommendedName>
        <fullName evidence="3">La-related protein 7</fullName>
    </recommendedName>
    <alternativeName>
        <fullName evidence="12">La ribonucleoprotein domain family member 7</fullName>
    </alternativeName>
</protein>
<evidence type="ECO:0000256" key="3">
    <source>
        <dbReference type="ARBA" id="ARBA00015867"/>
    </source>
</evidence>
<dbReference type="GO" id="GO:0006397">
    <property type="term" value="P:mRNA processing"/>
    <property type="evidence" value="ECO:0007669"/>
    <property type="project" value="UniProtKB-KW"/>
</dbReference>
<keyword evidence="10" id="KW-0508">mRNA splicing</keyword>
<reference evidence="18" key="2">
    <citation type="submission" date="2017-10" db="EMBL/GenBank/DDBJ databases">
        <title>Ladona fulva Genome sequencing and assembly.</title>
        <authorList>
            <person name="Murali S."/>
            <person name="Richards S."/>
            <person name="Bandaranaike D."/>
            <person name="Bellair M."/>
            <person name="Blankenburg K."/>
            <person name="Chao H."/>
            <person name="Dinh H."/>
            <person name="Doddapaneni H."/>
            <person name="Dugan-Rocha S."/>
            <person name="Elkadiri S."/>
            <person name="Gnanaolivu R."/>
            <person name="Hernandez B."/>
            <person name="Skinner E."/>
            <person name="Javaid M."/>
            <person name="Lee S."/>
            <person name="Li M."/>
            <person name="Ming W."/>
            <person name="Munidasa M."/>
            <person name="Muniz J."/>
            <person name="Nguyen L."/>
            <person name="Hughes D."/>
            <person name="Osuji N."/>
            <person name="Pu L.-L."/>
            <person name="Puazo M."/>
            <person name="Qu C."/>
            <person name="Quiroz J."/>
            <person name="Raj R."/>
            <person name="Weissenberger G."/>
            <person name="Xin Y."/>
            <person name="Zou X."/>
            <person name="Han Y."/>
            <person name="Worley K."/>
            <person name="Muzny D."/>
            <person name="Gibbs R."/>
        </authorList>
    </citation>
    <scope>NUCLEOTIDE SEQUENCE</scope>
    <source>
        <strain evidence="18">Sampled in the wild</strain>
    </source>
</reference>
<accession>A0A8K0NYN1</accession>
<evidence type="ECO:0000256" key="11">
    <source>
        <dbReference type="ARBA" id="ARBA00023242"/>
    </source>
</evidence>
<evidence type="ECO:0000256" key="2">
    <source>
        <dbReference type="ARBA" id="ARBA00008680"/>
    </source>
</evidence>
<evidence type="ECO:0000256" key="14">
    <source>
        <dbReference type="SAM" id="MobiDB-lite"/>
    </source>
</evidence>
<dbReference type="AlphaFoldDB" id="A0A8K0NYN1"/>
<dbReference type="CDD" id="cd07323">
    <property type="entry name" value="LAM"/>
    <property type="match status" value="1"/>
</dbReference>
<dbReference type="Pfam" id="PF00076">
    <property type="entry name" value="RRM_1"/>
    <property type="match status" value="1"/>
</dbReference>
<feature type="domain" description="HTH La-type RNA-binding" evidence="16">
    <location>
        <begin position="19"/>
        <end position="109"/>
    </location>
</feature>
<evidence type="ECO:0000256" key="13">
    <source>
        <dbReference type="PROSITE-ProRule" id="PRU00332"/>
    </source>
</evidence>
<dbReference type="PROSITE" id="PS51939">
    <property type="entry name" value="XRRM"/>
    <property type="match status" value="1"/>
</dbReference>
<dbReference type="EMBL" id="KZ308303">
    <property type="protein sequence ID" value="KAG8226911.1"/>
    <property type="molecule type" value="Genomic_DNA"/>
</dbReference>
<dbReference type="InterPro" id="IPR036388">
    <property type="entry name" value="WH-like_DNA-bd_sf"/>
</dbReference>
<sequence length="667" mass="76696">MEEDIGESKTEGEEVKRIRRRRKRVYQAILKQMEFYFSDANLLKDRFLNKLIKEDPFVDLSVFLTFNKIRALTDNVEDIANALSKSELLKLSSDRSKVAREKPLNPNYNEDECSIYVENLPLDAKHDWLSDVFSVYGKVAYVSIPKYRQSGKIKGFAFVEFESVEAANRALKAYVAAGCCLPTDMPPENLCSIATFEPGEGKNQVGFVEKPVKLEEEQDEGEIEDPKENVAEPVSTKEEADDGNCVSPPKEKKKKRKREEDEDEIFLRAFIMFGLIHKYLVSKANEEPPEEKEKSPPIVKKRRSKEGCVSDENEDDILGASKKKKKKGKANDEEESSVLEGGTSIEAAEDASPVSKKKIKKSKAGDAEEDSNKADEGTGDSNLASTEESSKDKEKRKRKLEDSENEEQQLEDGNKRAKAEEEEAITSDTPEDLKEKKKKKRKRNKEKKDKLTEEAICLQILSKKEWKRLRNKYLMLQRKNMKQLRAQIMGHRWEGPWKKENGRNGAEMHDEDWQDEAEHRGEYSEEHTPMDDEKTDIKPESSIRVQFTPGVILKVQLKEPLESAKKFKAEVKHLPKSNLIAYIDARDANSIVHLRCETAEAAKDLLEDLPWEDREILDGEEEKGYWDKILQDRDEKIKKKIRVKKRGRDKILGKAENLIGKHLRYDN</sequence>
<keyword evidence="6" id="KW-0744">Spermatogenesis</keyword>
<evidence type="ECO:0000256" key="10">
    <source>
        <dbReference type="ARBA" id="ARBA00023187"/>
    </source>
</evidence>
<dbReference type="GO" id="GO:0030154">
    <property type="term" value="P:cell differentiation"/>
    <property type="evidence" value="ECO:0007669"/>
    <property type="project" value="UniProtKB-KW"/>
</dbReference>
<dbReference type="PROSITE" id="PS50102">
    <property type="entry name" value="RRM"/>
    <property type="match status" value="1"/>
</dbReference>
<dbReference type="InterPro" id="IPR012677">
    <property type="entry name" value="Nucleotide-bd_a/b_plait_sf"/>
</dbReference>
<dbReference type="PRINTS" id="PR00302">
    <property type="entry name" value="LUPUSLA"/>
</dbReference>
<comment type="caution">
    <text evidence="18">The sequence shown here is derived from an EMBL/GenBank/DDBJ whole genome shotgun (WGS) entry which is preliminary data.</text>
</comment>
<name>A0A8K0NYN1_LADFU</name>
<feature type="region of interest" description="Disordered" evidence="14">
    <location>
        <begin position="214"/>
        <end position="259"/>
    </location>
</feature>
<evidence type="ECO:0000256" key="4">
    <source>
        <dbReference type="ARBA" id="ARBA00022664"/>
    </source>
</evidence>
<feature type="compositionally biased region" description="Basic residues" evidence="14">
    <location>
        <begin position="436"/>
        <end position="445"/>
    </location>
</feature>
<keyword evidence="5" id="KW-0221">Differentiation</keyword>
<dbReference type="Proteomes" id="UP000792457">
    <property type="component" value="Unassembled WGS sequence"/>
</dbReference>
<keyword evidence="8" id="KW-0805">Transcription regulation</keyword>
<evidence type="ECO:0000313" key="19">
    <source>
        <dbReference type="Proteomes" id="UP000792457"/>
    </source>
</evidence>
<keyword evidence="4" id="KW-0507">mRNA processing</keyword>
<evidence type="ECO:0000313" key="18">
    <source>
        <dbReference type="EMBL" id="KAG8226911.1"/>
    </source>
</evidence>